<keyword evidence="4" id="KW-0433">Leucine-rich repeat</keyword>
<evidence type="ECO:0000313" key="10">
    <source>
        <dbReference type="EMBL" id="CAD7595589.1"/>
    </source>
</evidence>
<feature type="compositionally biased region" description="Basic and acidic residues" evidence="9">
    <location>
        <begin position="748"/>
        <end position="768"/>
    </location>
</feature>
<evidence type="ECO:0000256" key="1">
    <source>
        <dbReference type="ARBA" id="ARBA00003843"/>
    </source>
</evidence>
<name>A0A7R9PMR9_TIMGE</name>
<dbReference type="PANTHER" id="PTHR45973:SF9">
    <property type="entry name" value="LEUCINE-RICH REPEAT-CONTAINING PROTEIN 46"/>
    <property type="match status" value="1"/>
</dbReference>
<evidence type="ECO:0000256" key="3">
    <source>
        <dbReference type="ARBA" id="ARBA00006453"/>
    </source>
</evidence>
<evidence type="ECO:0000256" key="6">
    <source>
        <dbReference type="ARBA" id="ARBA00023069"/>
    </source>
</evidence>
<keyword evidence="7" id="KW-0966">Cell projection</keyword>
<evidence type="ECO:0000256" key="7">
    <source>
        <dbReference type="ARBA" id="ARBA00023273"/>
    </source>
</evidence>
<comment type="subcellular location">
    <subcellularLocation>
        <location evidence="2">Cell projection</location>
        <location evidence="2">Cilium</location>
    </subcellularLocation>
</comment>
<evidence type="ECO:0000256" key="9">
    <source>
        <dbReference type="SAM" id="MobiDB-lite"/>
    </source>
</evidence>
<dbReference type="EMBL" id="OE841409">
    <property type="protein sequence ID" value="CAD7595589.1"/>
    <property type="molecule type" value="Genomic_DNA"/>
</dbReference>
<gene>
    <name evidence="10" type="ORF">TGEB3V08_LOCUS6099</name>
</gene>
<dbReference type="InterPro" id="IPR032675">
    <property type="entry name" value="LRR_dom_sf"/>
</dbReference>
<feature type="region of interest" description="Disordered" evidence="9">
    <location>
        <begin position="731"/>
        <end position="810"/>
    </location>
</feature>
<comment type="function">
    <text evidence="1">Cilium-specific protein required for cilia structures.</text>
</comment>
<dbReference type="SMART" id="SM00365">
    <property type="entry name" value="LRR_SD22"/>
    <property type="match status" value="4"/>
</dbReference>
<dbReference type="InterPro" id="IPR050576">
    <property type="entry name" value="Cilia_flagella_integrity"/>
</dbReference>
<evidence type="ECO:0000256" key="5">
    <source>
        <dbReference type="ARBA" id="ARBA00022737"/>
    </source>
</evidence>
<feature type="region of interest" description="Disordered" evidence="9">
    <location>
        <begin position="275"/>
        <end position="321"/>
    </location>
</feature>
<dbReference type="Pfam" id="PF14580">
    <property type="entry name" value="LRR_9"/>
    <property type="match status" value="1"/>
</dbReference>
<reference evidence="10" key="1">
    <citation type="submission" date="2020-11" db="EMBL/GenBank/DDBJ databases">
        <authorList>
            <person name="Tran Van P."/>
        </authorList>
    </citation>
    <scope>NUCLEOTIDE SEQUENCE</scope>
</reference>
<proteinExistence type="inferred from homology"/>
<protein>
    <recommendedName>
        <fullName evidence="8">Dynein axonemal assembly factor 1 homolog</fullName>
    </recommendedName>
</protein>
<dbReference type="InterPro" id="IPR001611">
    <property type="entry name" value="Leu-rich_rpt"/>
</dbReference>
<evidence type="ECO:0000256" key="4">
    <source>
        <dbReference type="ARBA" id="ARBA00022614"/>
    </source>
</evidence>
<keyword evidence="5" id="KW-0677">Repeat</keyword>
<dbReference type="SUPFAM" id="SSF52075">
    <property type="entry name" value="Outer arm dynein light chain 1"/>
    <property type="match status" value="1"/>
</dbReference>
<dbReference type="Gene3D" id="3.80.10.10">
    <property type="entry name" value="Ribonuclease Inhibitor"/>
    <property type="match status" value="2"/>
</dbReference>
<accession>A0A7R9PMR9</accession>
<evidence type="ECO:0000256" key="8">
    <source>
        <dbReference type="ARBA" id="ARBA00024433"/>
    </source>
</evidence>
<dbReference type="GO" id="GO:0005929">
    <property type="term" value="C:cilium"/>
    <property type="evidence" value="ECO:0007669"/>
    <property type="project" value="UniProtKB-SubCell"/>
</dbReference>
<sequence length="810" mass="92887">MQVAINESPFESKRKEGLRLAANTVRMTKEYLRKHCKDTKLYLTPNLNDVLYLHFKGFQKIENLDEYTGLKCLWLESNGLGKIENLDHQKELRSLYLHNNLLTKIENLEPLVLLDTINLCHNFICRLENLAVLPALNTLNISHNKLESVDDIKELEKCPTLSVVDLSHNFLKEQLILEVFGAMPCLRVLALTGNPVLKQWSFYRKKLIVACPMLMHLDDRPVFDKDRRCAEAWQEGGLDAEQIMRQTILNEEHLRIRASVDAVLRRRDAATMKRLEEEEERLGDVGPASDNDIVEESTSSESSADSDREDQEIGNELCSSEPEVVWGENQVGVKLRMPWQRDSGTIVDREKKKPLIEEITSEENVDTSKMVEICQLPPKDEICKNSNVAIDDKIIVTNELLMTENYETIVSENIEISQLPITNMLSETCHLNEKDKQNLADNFSKTEKDEEEMLKGDDICKLSSKLEMNDKDQGPLTEDLETLENLKDDMLKINEAPIQSTYSTGDSFDSCEISSKDEGIPIDELLSDNKYTDETLNSTYTNDNFLQDKGVTANLYDDIGIDVEEDKRKVRLEAEQLMKEILEDARRRSNLDMRDDFVMEPVKPKGKPSKYEDVEDYVRQFFTVNDTPELKVSCEQNKQTLEKKIHTEGKENISTEGAQKVIKRIELMKESERNENKANGMEVISKIQSARRYLQETKEETRNLADNISHLDVKMDANISEVEQMADSLRNKNKTLPEANQDEMGDTQTKRKEVELKDAKEPVKRVEGRVWQSDKSVPGPRIELRTPSTEVRHFTPRPPGHPPLSSDKAV</sequence>
<keyword evidence="6" id="KW-0969">Cilium</keyword>
<dbReference type="PANTHER" id="PTHR45973">
    <property type="entry name" value="PROTEIN PHOSPHATASE 1 REGULATORY SUBUNIT SDS22-RELATED"/>
    <property type="match status" value="1"/>
</dbReference>
<dbReference type="PROSITE" id="PS51450">
    <property type="entry name" value="LRR"/>
    <property type="match status" value="4"/>
</dbReference>
<evidence type="ECO:0000256" key="2">
    <source>
        <dbReference type="ARBA" id="ARBA00004138"/>
    </source>
</evidence>
<dbReference type="FunFam" id="3.80.10.10:FF:000166">
    <property type="entry name" value="Dynein assembly factor 1, axonemal"/>
    <property type="match status" value="1"/>
</dbReference>
<dbReference type="AlphaFoldDB" id="A0A7R9PMR9"/>
<organism evidence="10">
    <name type="scientific">Timema genevievae</name>
    <name type="common">Walking stick</name>
    <dbReference type="NCBI Taxonomy" id="629358"/>
    <lineage>
        <taxon>Eukaryota</taxon>
        <taxon>Metazoa</taxon>
        <taxon>Ecdysozoa</taxon>
        <taxon>Arthropoda</taxon>
        <taxon>Hexapoda</taxon>
        <taxon>Insecta</taxon>
        <taxon>Pterygota</taxon>
        <taxon>Neoptera</taxon>
        <taxon>Polyneoptera</taxon>
        <taxon>Phasmatodea</taxon>
        <taxon>Timematodea</taxon>
        <taxon>Timematoidea</taxon>
        <taxon>Timematidae</taxon>
        <taxon>Timema</taxon>
    </lineage>
</organism>
<comment type="similarity">
    <text evidence="3">Belongs to the DNAAF1 family.</text>
</comment>